<dbReference type="Gene3D" id="3.40.50.1110">
    <property type="entry name" value="SGNH hydrolase"/>
    <property type="match status" value="1"/>
</dbReference>
<dbReference type="AlphaFoldDB" id="A0A8D9EDK0"/>
<dbReference type="InterPro" id="IPR036514">
    <property type="entry name" value="SGNH_hydro_sf"/>
</dbReference>
<organism evidence="3">
    <name type="scientific">Cacopsylla melanoneura</name>
    <dbReference type="NCBI Taxonomy" id="428564"/>
    <lineage>
        <taxon>Eukaryota</taxon>
        <taxon>Metazoa</taxon>
        <taxon>Ecdysozoa</taxon>
        <taxon>Arthropoda</taxon>
        <taxon>Hexapoda</taxon>
        <taxon>Insecta</taxon>
        <taxon>Pterygota</taxon>
        <taxon>Neoptera</taxon>
        <taxon>Paraneoptera</taxon>
        <taxon>Hemiptera</taxon>
        <taxon>Sternorrhyncha</taxon>
        <taxon>Psylloidea</taxon>
        <taxon>Psyllidae</taxon>
        <taxon>Psyllinae</taxon>
        <taxon>Cacopsylla</taxon>
    </lineage>
</organism>
<dbReference type="EMBL" id="HBUF01523880">
    <property type="protein sequence ID" value="CAG6749607.1"/>
    <property type="molecule type" value="Transcribed_RNA"/>
</dbReference>
<feature type="compositionally biased region" description="Polar residues" evidence="2">
    <location>
        <begin position="104"/>
        <end position="116"/>
    </location>
</feature>
<accession>A0A8D9EDK0</accession>
<reference evidence="3" key="1">
    <citation type="submission" date="2021-05" db="EMBL/GenBank/DDBJ databases">
        <authorList>
            <person name="Alioto T."/>
            <person name="Alioto T."/>
            <person name="Gomez Garrido J."/>
        </authorList>
    </citation>
    <scope>NUCLEOTIDE SEQUENCE</scope>
</reference>
<protein>
    <submittedName>
        <fullName evidence="3">Uncharacterized protein</fullName>
    </submittedName>
</protein>
<sequence>MTNQKQSTQQNYNQIKVENDELRIAIDALQTTVDGLKNQSQILNPHYCMSYDKLSYDSGDPESSSLCSAFNNSEGLAMDSMKSFAEELADYNKTNEVQNILELTDNQTDNSSINEQKNNDETNLEDTDEGEKNDEINEDSINNTIREITFRSGTKGARVMNNTNDISVSQIENRPSPKTHSTPNNITKHQTMRQKHLFDNTQVVPLAPEIQVYVPENLNTPYVRPKYINVNEMIETHGNSDVLTQIRIMDLEEHIRINSIRMKTIEEKIKDMTQKENSQKIKNVNTQINSKTKTCFMIGDSHLRYIQETMEKHTKLSETYTIQTHMKPGQGIEEIGKMHPQDLEEDSVLIVCAGTNDLYKTKLSTFEEQIKNLSNLKHRVIMISIPPQNCEYTNRDIVKINTRIKHFCSQFKNIEMLQTHTFIKPQHLARDGIHLGRRAKIWLGKKLAAMINDTNYETTQHENCITQIENNNNALNKQNVRYHQSWEESGIWENGRFIPNKEKDLTNEKVRYPGLYNKRGGYTQYNQRKFRRVNQDYQEEEEGLWENGEFIPLNTGKEKISNNENQTINLEWPDINGTKEQQPTCGQCNNPIKNVNGNPTQSKERNFRSSHKHPTRLIWKRI</sequence>
<name>A0A8D9EDK0_9HEMI</name>
<feature type="region of interest" description="Disordered" evidence="2">
    <location>
        <begin position="103"/>
        <end position="140"/>
    </location>
</feature>
<evidence type="ECO:0000256" key="2">
    <source>
        <dbReference type="SAM" id="MobiDB-lite"/>
    </source>
</evidence>
<feature type="compositionally biased region" description="Acidic residues" evidence="2">
    <location>
        <begin position="122"/>
        <end position="138"/>
    </location>
</feature>
<proteinExistence type="predicted"/>
<evidence type="ECO:0000313" key="3">
    <source>
        <dbReference type="EMBL" id="CAG6749607.1"/>
    </source>
</evidence>
<dbReference type="SUPFAM" id="SSF52266">
    <property type="entry name" value="SGNH hydrolase"/>
    <property type="match status" value="1"/>
</dbReference>
<keyword evidence="1" id="KW-0175">Coiled coil</keyword>
<feature type="coiled-coil region" evidence="1">
    <location>
        <begin position="5"/>
        <end position="39"/>
    </location>
</feature>
<dbReference type="EMBL" id="HBUF01523884">
    <property type="protein sequence ID" value="CAG6749618.1"/>
    <property type="molecule type" value="Transcribed_RNA"/>
</dbReference>
<evidence type="ECO:0000256" key="1">
    <source>
        <dbReference type="SAM" id="Coils"/>
    </source>
</evidence>